<feature type="compositionally biased region" description="Basic residues" evidence="1">
    <location>
        <begin position="50"/>
        <end position="62"/>
    </location>
</feature>
<keyword evidence="3" id="KW-1185">Reference proteome</keyword>
<dbReference type="AlphaFoldDB" id="A0A067M4Y7"/>
<reference evidence="3" key="1">
    <citation type="journal article" date="2014" name="Proc. Natl. Acad. Sci. U.S.A.">
        <title>Extensive sampling of basidiomycete genomes demonstrates inadequacy of the white-rot/brown-rot paradigm for wood decay fungi.</title>
        <authorList>
            <person name="Riley R."/>
            <person name="Salamov A.A."/>
            <person name="Brown D.W."/>
            <person name="Nagy L.G."/>
            <person name="Floudas D."/>
            <person name="Held B.W."/>
            <person name="Levasseur A."/>
            <person name="Lombard V."/>
            <person name="Morin E."/>
            <person name="Otillar R."/>
            <person name="Lindquist E.A."/>
            <person name="Sun H."/>
            <person name="LaButti K.M."/>
            <person name="Schmutz J."/>
            <person name="Jabbour D."/>
            <person name="Luo H."/>
            <person name="Baker S.E."/>
            <person name="Pisabarro A.G."/>
            <person name="Walton J.D."/>
            <person name="Blanchette R.A."/>
            <person name="Henrissat B."/>
            <person name="Martin F."/>
            <person name="Cullen D."/>
            <person name="Hibbett D.S."/>
            <person name="Grigoriev I.V."/>
        </authorList>
    </citation>
    <scope>NUCLEOTIDE SEQUENCE [LARGE SCALE GENOMIC DNA]</scope>
    <source>
        <strain evidence="3">FD-172 SS1</strain>
    </source>
</reference>
<gene>
    <name evidence="2" type="ORF">BOTBODRAFT_232264</name>
</gene>
<dbReference type="EMBL" id="KL198119">
    <property type="protein sequence ID" value="KDQ06927.1"/>
    <property type="molecule type" value="Genomic_DNA"/>
</dbReference>
<dbReference type="HOGENOM" id="CLU_2120700_0_0_1"/>
<dbReference type="Proteomes" id="UP000027195">
    <property type="component" value="Unassembled WGS sequence"/>
</dbReference>
<feature type="region of interest" description="Disordered" evidence="1">
    <location>
        <begin position="89"/>
        <end position="114"/>
    </location>
</feature>
<evidence type="ECO:0000256" key="1">
    <source>
        <dbReference type="SAM" id="MobiDB-lite"/>
    </source>
</evidence>
<evidence type="ECO:0000313" key="2">
    <source>
        <dbReference type="EMBL" id="KDQ06927.1"/>
    </source>
</evidence>
<dbReference type="InParanoid" id="A0A067M4Y7"/>
<name>A0A067M4Y7_BOTB1</name>
<proteinExistence type="predicted"/>
<feature type="region of interest" description="Disordered" evidence="1">
    <location>
        <begin position="1"/>
        <end position="67"/>
    </location>
</feature>
<protein>
    <submittedName>
        <fullName evidence="2">Uncharacterized protein</fullName>
    </submittedName>
</protein>
<organism evidence="2 3">
    <name type="scientific">Botryobasidium botryosum (strain FD-172 SS1)</name>
    <dbReference type="NCBI Taxonomy" id="930990"/>
    <lineage>
        <taxon>Eukaryota</taxon>
        <taxon>Fungi</taxon>
        <taxon>Dikarya</taxon>
        <taxon>Basidiomycota</taxon>
        <taxon>Agaricomycotina</taxon>
        <taxon>Agaricomycetes</taxon>
        <taxon>Cantharellales</taxon>
        <taxon>Botryobasidiaceae</taxon>
        <taxon>Botryobasidium</taxon>
    </lineage>
</organism>
<evidence type="ECO:0000313" key="3">
    <source>
        <dbReference type="Proteomes" id="UP000027195"/>
    </source>
</evidence>
<feature type="compositionally biased region" description="Basic residues" evidence="1">
    <location>
        <begin position="90"/>
        <end position="101"/>
    </location>
</feature>
<accession>A0A067M4Y7</accession>
<sequence>MRPTNKLRTGRKERKEKRTNRQRKWGCKGRRREKEKRRAPKCPQITQPKSKARGKRREKARRNVLGVNKKGEKGEFECLENFDAHIPHERNRRTKRNKGKWVRGVESGGVRFKK</sequence>
<feature type="compositionally biased region" description="Basic residues" evidence="1">
    <location>
        <begin position="8"/>
        <end position="40"/>
    </location>
</feature>